<dbReference type="Pfam" id="PF02210">
    <property type="entry name" value="Laminin_G_2"/>
    <property type="match status" value="1"/>
</dbReference>
<dbReference type="CDD" id="cd00110">
    <property type="entry name" value="LamG"/>
    <property type="match status" value="1"/>
</dbReference>
<dbReference type="PROSITE" id="PS00022">
    <property type="entry name" value="EGF_1"/>
    <property type="match status" value="1"/>
</dbReference>
<accession>A0A2G8LCZ4</accession>
<dbReference type="SUPFAM" id="SSF49899">
    <property type="entry name" value="Concanavalin A-like lectins/glucanases"/>
    <property type="match status" value="1"/>
</dbReference>
<feature type="domain" description="EGF-like" evidence="5">
    <location>
        <begin position="95"/>
        <end position="135"/>
    </location>
</feature>
<dbReference type="Gene3D" id="2.60.120.200">
    <property type="match status" value="1"/>
</dbReference>
<feature type="disulfide bond" evidence="2">
    <location>
        <begin position="125"/>
        <end position="134"/>
    </location>
</feature>
<proteinExistence type="predicted"/>
<dbReference type="EMBL" id="MRZV01000121">
    <property type="protein sequence ID" value="PIK58138.1"/>
    <property type="molecule type" value="Genomic_DNA"/>
</dbReference>
<reference evidence="6 7" key="1">
    <citation type="journal article" date="2017" name="PLoS Biol.">
        <title>The sea cucumber genome provides insights into morphological evolution and visceral regeneration.</title>
        <authorList>
            <person name="Zhang X."/>
            <person name="Sun L."/>
            <person name="Yuan J."/>
            <person name="Sun Y."/>
            <person name="Gao Y."/>
            <person name="Zhang L."/>
            <person name="Li S."/>
            <person name="Dai H."/>
            <person name="Hamel J.F."/>
            <person name="Liu C."/>
            <person name="Yu Y."/>
            <person name="Liu S."/>
            <person name="Lin W."/>
            <person name="Guo K."/>
            <person name="Jin S."/>
            <person name="Xu P."/>
            <person name="Storey K.B."/>
            <person name="Huan P."/>
            <person name="Zhang T."/>
            <person name="Zhou Y."/>
            <person name="Zhang J."/>
            <person name="Lin C."/>
            <person name="Li X."/>
            <person name="Xing L."/>
            <person name="Huo D."/>
            <person name="Sun M."/>
            <person name="Wang L."/>
            <person name="Mercier A."/>
            <person name="Li F."/>
            <person name="Yang H."/>
            <person name="Xiang J."/>
        </authorList>
    </citation>
    <scope>NUCLEOTIDE SEQUENCE [LARGE SCALE GENOMIC DNA]</scope>
    <source>
        <strain evidence="6">Shaxun</strain>
        <tissue evidence="6">Muscle</tissue>
    </source>
</reference>
<dbReference type="SMART" id="SM00181">
    <property type="entry name" value="EGF"/>
    <property type="match status" value="2"/>
</dbReference>
<dbReference type="PANTHER" id="PTHR15036:SF85">
    <property type="entry name" value="SP2353, ISOFORM A"/>
    <property type="match status" value="1"/>
</dbReference>
<feature type="domain" description="Laminin G" evidence="4">
    <location>
        <begin position="140"/>
        <end position="328"/>
    </location>
</feature>
<name>A0A2G8LCZ4_STIJA</name>
<evidence type="ECO:0000256" key="3">
    <source>
        <dbReference type="SAM" id="MobiDB-lite"/>
    </source>
</evidence>
<dbReference type="InterPro" id="IPR001791">
    <property type="entry name" value="Laminin_G"/>
</dbReference>
<dbReference type="GO" id="GO:0016020">
    <property type="term" value="C:membrane"/>
    <property type="evidence" value="ECO:0007669"/>
    <property type="project" value="UniProtKB-SubCell"/>
</dbReference>
<feature type="region of interest" description="Disordered" evidence="3">
    <location>
        <begin position="40"/>
        <end position="61"/>
    </location>
</feature>
<dbReference type="PANTHER" id="PTHR15036">
    <property type="entry name" value="PIKACHURIN-LIKE PROTEIN"/>
    <property type="match status" value="1"/>
</dbReference>
<evidence type="ECO:0000259" key="4">
    <source>
        <dbReference type="PROSITE" id="PS50025"/>
    </source>
</evidence>
<keyword evidence="7" id="KW-1185">Reference proteome</keyword>
<dbReference type="InterPro" id="IPR000742">
    <property type="entry name" value="EGF"/>
</dbReference>
<dbReference type="InterPro" id="IPR013320">
    <property type="entry name" value="ConA-like_dom_sf"/>
</dbReference>
<evidence type="ECO:0000256" key="2">
    <source>
        <dbReference type="PROSITE-ProRule" id="PRU00076"/>
    </source>
</evidence>
<sequence length="403" mass="44367">MVSSSRKSTPESTEMLLHPWFYCLSSSDTVTDIAFTHGKSTSSQNNFTPSSRMESSSTIFTPGSSDNSVATNLASTSLQQTQMLSSPELVSTTRGLVTCRSVPCQNGGICRESLVSEVVTYRCDCPFRFGGNFCEQELTIFFPSFDGEAYLEHAPIGFAGYPTNEVFVTLVSRSNSGLILFSESIPTSSSDDYFYLYLSDWKVTAEISCGFGQILRVQSEVVIDPNVHVEVLVRQTRPSGIDFNCKLQLEVNGQISSIEAFSFIYPQPLGALYVGGIPQNFAPHTSAPVVSGLVGCVRYLQVNSVEYFVYEDAVNGRNVRSCMVNDHCQYEPCRHNGTCVSLTADPAFTCCVRRVQRASLRAPDPFLLAQPLPCRGHLCAIGRTGILCLSLSLWKIWVNLQRK</sequence>
<comment type="caution">
    <text evidence="6">The sequence shown here is derived from an EMBL/GenBank/DDBJ whole genome shotgun (WGS) entry which is preliminary data.</text>
</comment>
<dbReference type="AlphaFoldDB" id="A0A2G8LCZ4"/>
<keyword evidence="2" id="KW-0245">EGF-like domain</keyword>
<dbReference type="STRING" id="307972.A0A2G8LCZ4"/>
<dbReference type="CDD" id="cd00054">
    <property type="entry name" value="EGF_CA"/>
    <property type="match status" value="1"/>
</dbReference>
<dbReference type="Gene3D" id="2.10.25.10">
    <property type="entry name" value="Laminin"/>
    <property type="match status" value="1"/>
</dbReference>
<dbReference type="InterPro" id="IPR050372">
    <property type="entry name" value="Neurexin-related_CASP"/>
</dbReference>
<evidence type="ECO:0000313" key="7">
    <source>
        <dbReference type="Proteomes" id="UP000230750"/>
    </source>
</evidence>
<keyword evidence="1 2" id="KW-1015">Disulfide bond</keyword>
<protein>
    <submittedName>
        <fullName evidence="6">Putative fibrillin-2</fullName>
    </submittedName>
</protein>
<organism evidence="6 7">
    <name type="scientific">Stichopus japonicus</name>
    <name type="common">Sea cucumber</name>
    <dbReference type="NCBI Taxonomy" id="307972"/>
    <lineage>
        <taxon>Eukaryota</taxon>
        <taxon>Metazoa</taxon>
        <taxon>Echinodermata</taxon>
        <taxon>Eleutherozoa</taxon>
        <taxon>Echinozoa</taxon>
        <taxon>Holothuroidea</taxon>
        <taxon>Aspidochirotacea</taxon>
        <taxon>Aspidochirotida</taxon>
        <taxon>Stichopodidae</taxon>
        <taxon>Apostichopus</taxon>
    </lineage>
</organism>
<dbReference type="OrthoDB" id="5983569at2759"/>
<evidence type="ECO:0000256" key="1">
    <source>
        <dbReference type="ARBA" id="ARBA00023157"/>
    </source>
</evidence>
<dbReference type="Proteomes" id="UP000230750">
    <property type="component" value="Unassembled WGS sequence"/>
</dbReference>
<dbReference type="PROSITE" id="PS50025">
    <property type="entry name" value="LAM_G_DOMAIN"/>
    <property type="match status" value="1"/>
</dbReference>
<evidence type="ECO:0000259" key="5">
    <source>
        <dbReference type="PROSITE" id="PS50026"/>
    </source>
</evidence>
<evidence type="ECO:0000313" key="6">
    <source>
        <dbReference type="EMBL" id="PIK58138.1"/>
    </source>
</evidence>
<dbReference type="SMART" id="SM00282">
    <property type="entry name" value="LamG"/>
    <property type="match status" value="1"/>
</dbReference>
<gene>
    <name evidence="6" type="ORF">BSL78_04938</name>
</gene>
<dbReference type="PROSITE" id="PS50026">
    <property type="entry name" value="EGF_3"/>
    <property type="match status" value="1"/>
</dbReference>
<comment type="caution">
    <text evidence="2">Lacks conserved residue(s) required for the propagation of feature annotation.</text>
</comment>